<gene>
    <name evidence="1" type="ORF">PsYK624_064370</name>
</gene>
<protein>
    <submittedName>
        <fullName evidence="1">Uncharacterized protein</fullName>
    </submittedName>
</protein>
<evidence type="ECO:0000313" key="1">
    <source>
        <dbReference type="EMBL" id="GJE90308.1"/>
    </source>
</evidence>
<keyword evidence="2" id="KW-1185">Reference proteome</keyword>
<accession>A0A9P3G8L8</accession>
<proteinExistence type="predicted"/>
<dbReference type="AlphaFoldDB" id="A0A9P3G8L8"/>
<comment type="caution">
    <text evidence="1">The sequence shown here is derived from an EMBL/GenBank/DDBJ whole genome shotgun (WGS) entry which is preliminary data.</text>
</comment>
<sequence>MNNANINIAVGPQPAQEQALHPSWTVKRGWIIVNLDKKQFVPFDIPPEVRYQTSYQHVNGRYQEVRHAVQDLDDRRPSPRKIMSVTHEYGEAIWPLSEPVLLPPDEVERYVQNNIVALPNKRGATEPAGLKIHELPYDVQVHIFDSIDNVADATKLCLSHPALLRAGYKRSVKLANERWASWAGDRLLGLPGQHDVQFWSDARRAPPDALSADHDLMADIEVAGGFIPYFKTFRRAERRSRCPHTIRDLVRQMPQYDWASSPSISFCHHPSEADYIVCNVTKREFARDVVTVGAKISEMPLRVGRTIPVRICYGSEEAGSWAGDRVLVRPLENARAGFEDWDRWKDVTKLDFPFTT</sequence>
<organism evidence="1 2">
    <name type="scientific">Phanerochaete sordida</name>
    <dbReference type="NCBI Taxonomy" id="48140"/>
    <lineage>
        <taxon>Eukaryota</taxon>
        <taxon>Fungi</taxon>
        <taxon>Dikarya</taxon>
        <taxon>Basidiomycota</taxon>
        <taxon>Agaricomycotina</taxon>
        <taxon>Agaricomycetes</taxon>
        <taxon>Polyporales</taxon>
        <taxon>Phanerochaetaceae</taxon>
        <taxon>Phanerochaete</taxon>
    </lineage>
</organism>
<dbReference type="OrthoDB" id="2588098at2759"/>
<dbReference type="Proteomes" id="UP000703269">
    <property type="component" value="Unassembled WGS sequence"/>
</dbReference>
<name>A0A9P3G8L8_9APHY</name>
<evidence type="ECO:0000313" key="2">
    <source>
        <dbReference type="Proteomes" id="UP000703269"/>
    </source>
</evidence>
<reference evidence="1 2" key="1">
    <citation type="submission" date="2021-08" db="EMBL/GenBank/DDBJ databases">
        <title>Draft Genome Sequence of Phanerochaete sordida strain YK-624.</title>
        <authorList>
            <person name="Mori T."/>
            <person name="Dohra H."/>
            <person name="Suzuki T."/>
            <person name="Kawagishi H."/>
            <person name="Hirai H."/>
        </authorList>
    </citation>
    <scope>NUCLEOTIDE SEQUENCE [LARGE SCALE GENOMIC DNA]</scope>
    <source>
        <strain evidence="1 2">YK-624</strain>
    </source>
</reference>
<dbReference type="EMBL" id="BPQB01000016">
    <property type="protein sequence ID" value="GJE90308.1"/>
    <property type="molecule type" value="Genomic_DNA"/>
</dbReference>